<keyword evidence="3" id="KW-1185">Reference proteome</keyword>
<organism evidence="2 3">
    <name type="scientific">Pelobates cultripes</name>
    <name type="common">Western spadefoot toad</name>
    <dbReference type="NCBI Taxonomy" id="61616"/>
    <lineage>
        <taxon>Eukaryota</taxon>
        <taxon>Metazoa</taxon>
        <taxon>Chordata</taxon>
        <taxon>Craniata</taxon>
        <taxon>Vertebrata</taxon>
        <taxon>Euteleostomi</taxon>
        <taxon>Amphibia</taxon>
        <taxon>Batrachia</taxon>
        <taxon>Anura</taxon>
        <taxon>Pelobatoidea</taxon>
        <taxon>Pelobatidae</taxon>
        <taxon>Pelobates</taxon>
    </lineage>
</organism>
<feature type="compositionally biased region" description="Polar residues" evidence="1">
    <location>
        <begin position="68"/>
        <end position="77"/>
    </location>
</feature>
<feature type="compositionally biased region" description="Basic and acidic residues" evidence="1">
    <location>
        <begin position="48"/>
        <end position="64"/>
    </location>
</feature>
<evidence type="ECO:0000256" key="1">
    <source>
        <dbReference type="SAM" id="MobiDB-lite"/>
    </source>
</evidence>
<dbReference type="Proteomes" id="UP001295444">
    <property type="component" value="Chromosome 12"/>
</dbReference>
<protein>
    <submittedName>
        <fullName evidence="2">Uncharacterized protein</fullName>
    </submittedName>
</protein>
<sequence>NTEDDIPHTQHSVHPDCQKLEDPHSSFSLRNHNPNVCNGRLRTPYVEPNEHRETKPNHCRDVGKPHTKINNTYTKQHSLTRHKANLTEKNTANSDPD</sequence>
<dbReference type="AlphaFoldDB" id="A0AAD1TEX7"/>
<dbReference type="EMBL" id="OW240923">
    <property type="protein sequence ID" value="CAH2325023.1"/>
    <property type="molecule type" value="Genomic_DNA"/>
</dbReference>
<evidence type="ECO:0000313" key="2">
    <source>
        <dbReference type="EMBL" id="CAH2325023.1"/>
    </source>
</evidence>
<feature type="non-terminal residue" evidence="2">
    <location>
        <position position="1"/>
    </location>
</feature>
<feature type="region of interest" description="Disordered" evidence="1">
    <location>
        <begin position="1"/>
        <end position="35"/>
    </location>
</feature>
<feature type="compositionally biased region" description="Polar residues" evidence="1">
    <location>
        <begin position="87"/>
        <end position="97"/>
    </location>
</feature>
<evidence type="ECO:0000313" key="3">
    <source>
        <dbReference type="Proteomes" id="UP001295444"/>
    </source>
</evidence>
<feature type="compositionally biased region" description="Basic and acidic residues" evidence="1">
    <location>
        <begin position="1"/>
        <end position="24"/>
    </location>
</feature>
<name>A0AAD1TEX7_PELCU</name>
<proteinExistence type="predicted"/>
<reference evidence="2" key="1">
    <citation type="submission" date="2022-03" db="EMBL/GenBank/DDBJ databases">
        <authorList>
            <person name="Alioto T."/>
            <person name="Alioto T."/>
            <person name="Gomez Garrido J."/>
        </authorList>
    </citation>
    <scope>NUCLEOTIDE SEQUENCE</scope>
</reference>
<feature type="region of interest" description="Disordered" evidence="1">
    <location>
        <begin position="48"/>
        <end position="97"/>
    </location>
</feature>
<feature type="compositionally biased region" description="Polar residues" evidence="1">
    <location>
        <begin position="25"/>
        <end position="35"/>
    </location>
</feature>
<gene>
    <name evidence="2" type="ORF">PECUL_23A043790</name>
</gene>
<accession>A0AAD1TEX7</accession>